<dbReference type="InterPro" id="IPR012545">
    <property type="entry name" value="DUF1697"/>
</dbReference>
<dbReference type="Gene3D" id="3.30.70.1260">
    <property type="entry name" value="bacterial protein sp0830 like"/>
    <property type="match status" value="1"/>
</dbReference>
<dbReference type="SUPFAM" id="SSF160379">
    <property type="entry name" value="SP0830-like"/>
    <property type="match status" value="1"/>
</dbReference>
<evidence type="ECO:0000313" key="2">
    <source>
        <dbReference type="Proteomes" id="UP001596039"/>
    </source>
</evidence>
<name>A0ABW0NPI9_9MICO</name>
<evidence type="ECO:0000313" key="1">
    <source>
        <dbReference type="EMBL" id="MFC5501957.1"/>
    </source>
</evidence>
<comment type="caution">
    <text evidence="1">The sequence shown here is derived from an EMBL/GenBank/DDBJ whole genome shotgun (WGS) entry which is preliminary data.</text>
</comment>
<keyword evidence="2" id="KW-1185">Reference proteome</keyword>
<dbReference type="PIRSF" id="PIRSF008502">
    <property type="entry name" value="UCP008502"/>
    <property type="match status" value="1"/>
</dbReference>
<dbReference type="Gene3D" id="3.30.70.1280">
    <property type="entry name" value="SP0830-like domains"/>
    <property type="match status" value="1"/>
</dbReference>
<sequence length="175" mass="18925">MTGTMTRYVALLRGVNVGGVTIKMADLAELVRGLGYSEVATVLASGNVLFTSPDAASAVKRTLEQALRERFGYEAWVHVLTVEAIAEIVAGYPFERAADRHAYVVFAVTPEVREQLLAVPLDPAVEQAQAGDGVIYWSVPKGSTLDSAMGKAQSAARYKPWVTTRNLNTLEKLAR</sequence>
<gene>
    <name evidence="1" type="ORF">ACFPJ4_06845</name>
</gene>
<proteinExistence type="predicted"/>
<dbReference type="EMBL" id="JBHSMG010000001">
    <property type="protein sequence ID" value="MFC5501957.1"/>
    <property type="molecule type" value="Genomic_DNA"/>
</dbReference>
<dbReference type="PANTHER" id="PTHR36439:SF1">
    <property type="entry name" value="DUF1697 DOMAIN-CONTAINING PROTEIN"/>
    <property type="match status" value="1"/>
</dbReference>
<accession>A0ABW0NPI9</accession>
<dbReference type="PANTHER" id="PTHR36439">
    <property type="entry name" value="BLL4334 PROTEIN"/>
    <property type="match status" value="1"/>
</dbReference>
<dbReference type="RefSeq" id="WP_386739617.1">
    <property type="nucleotide sequence ID" value="NZ_JBHSMG010000001.1"/>
</dbReference>
<dbReference type="Pfam" id="PF08002">
    <property type="entry name" value="DUF1697"/>
    <property type="match status" value="1"/>
</dbReference>
<dbReference type="Proteomes" id="UP001596039">
    <property type="component" value="Unassembled WGS sequence"/>
</dbReference>
<organism evidence="1 2">
    <name type="scientific">Lysinimonas soli</name>
    <dbReference type="NCBI Taxonomy" id="1074233"/>
    <lineage>
        <taxon>Bacteria</taxon>
        <taxon>Bacillati</taxon>
        <taxon>Actinomycetota</taxon>
        <taxon>Actinomycetes</taxon>
        <taxon>Micrococcales</taxon>
        <taxon>Microbacteriaceae</taxon>
        <taxon>Lysinimonas</taxon>
    </lineage>
</organism>
<protein>
    <submittedName>
        <fullName evidence="1">DUF1697 domain-containing protein</fullName>
    </submittedName>
</protein>
<reference evidence="2" key="1">
    <citation type="journal article" date="2019" name="Int. J. Syst. Evol. Microbiol.">
        <title>The Global Catalogue of Microorganisms (GCM) 10K type strain sequencing project: providing services to taxonomists for standard genome sequencing and annotation.</title>
        <authorList>
            <consortium name="The Broad Institute Genomics Platform"/>
            <consortium name="The Broad Institute Genome Sequencing Center for Infectious Disease"/>
            <person name="Wu L."/>
            <person name="Ma J."/>
        </authorList>
    </citation>
    <scope>NUCLEOTIDE SEQUENCE [LARGE SCALE GENOMIC DNA]</scope>
    <source>
        <strain evidence="2">CGMCC 4.6997</strain>
    </source>
</reference>